<sequence>MRRENEFLYSQLANILREQIWSGFIKPGQYLMSENELCKYYGMSRTSVRKSLEQLAKEGLVIKRVGQGTIVAPDLKIPESKQKVLRILATSPSHYIEHCMPYVLEEFKRRYPNVEVKLLNFPTPDFWESVRASSELGMKPDLFFVTNRQLAELENPELVLDLSDVLKDSLPSIYPKLIEAFRTGDRLTAAPVTFSTVYLAYNPQLFERYGVPAPTANWTREDFMRTARQLTLDTDGDGIVDQYGFSLSSSISRWPVIAMQNGVFFNEETTKEGLLRTLQFLHDILFRNRSASLYQFSRLLNSEAFAMQKAAMILATSIELAGLRSLPLPFEPLVAPLPFGECKSTLLVSNSLLIPADAGDKELAVEFLKTVYSAELQEQVGRSTGFLSVFEPVNRKLWDKSYLESLNMTGDQINHSYFLHELFADYNLIEELEAEMEMFWAGMESASSFAARLYEMIKTRDHEL</sequence>
<dbReference type="InterPro" id="IPR036388">
    <property type="entry name" value="WH-like_DNA-bd_sf"/>
</dbReference>
<feature type="domain" description="HTH gntR-type" evidence="4">
    <location>
        <begin position="6"/>
        <end position="74"/>
    </location>
</feature>
<dbReference type="EMBL" id="JBHTIU010000001">
    <property type="protein sequence ID" value="MFD0867616.1"/>
    <property type="molecule type" value="Genomic_DNA"/>
</dbReference>
<organism evidence="5 6">
    <name type="scientific">Paenibacillus residui</name>
    <dbReference type="NCBI Taxonomy" id="629724"/>
    <lineage>
        <taxon>Bacteria</taxon>
        <taxon>Bacillati</taxon>
        <taxon>Bacillota</taxon>
        <taxon>Bacilli</taxon>
        <taxon>Bacillales</taxon>
        <taxon>Paenibacillaceae</taxon>
        <taxon>Paenibacillus</taxon>
    </lineage>
</organism>
<dbReference type="PROSITE" id="PS50949">
    <property type="entry name" value="HTH_GNTR"/>
    <property type="match status" value="1"/>
</dbReference>
<keyword evidence="2" id="KW-0238">DNA-binding</keyword>
<dbReference type="Proteomes" id="UP001597120">
    <property type="component" value="Unassembled WGS sequence"/>
</dbReference>
<dbReference type="CDD" id="cd07377">
    <property type="entry name" value="WHTH_GntR"/>
    <property type="match status" value="1"/>
</dbReference>
<keyword evidence="3" id="KW-0804">Transcription</keyword>
<evidence type="ECO:0000313" key="5">
    <source>
        <dbReference type="EMBL" id="MFD0867616.1"/>
    </source>
</evidence>
<dbReference type="InterPro" id="IPR006059">
    <property type="entry name" value="SBP"/>
</dbReference>
<keyword evidence="6" id="KW-1185">Reference proteome</keyword>
<dbReference type="InterPro" id="IPR036390">
    <property type="entry name" value="WH_DNA-bd_sf"/>
</dbReference>
<dbReference type="RefSeq" id="WP_144933562.1">
    <property type="nucleotide sequence ID" value="NZ_JBHTIU010000001.1"/>
</dbReference>
<dbReference type="InterPro" id="IPR000524">
    <property type="entry name" value="Tscrpt_reg_HTH_GntR"/>
</dbReference>
<dbReference type="InterPro" id="IPR050490">
    <property type="entry name" value="Bact_solute-bd_prot1"/>
</dbReference>
<dbReference type="PRINTS" id="PR00035">
    <property type="entry name" value="HTHGNTR"/>
</dbReference>
<keyword evidence="1" id="KW-0805">Transcription regulation</keyword>
<dbReference type="SUPFAM" id="SSF46785">
    <property type="entry name" value="Winged helix' DNA-binding domain"/>
    <property type="match status" value="1"/>
</dbReference>
<dbReference type="Pfam" id="PF00392">
    <property type="entry name" value="GntR"/>
    <property type="match status" value="1"/>
</dbReference>
<name>A0ABW3D2I9_9BACL</name>
<evidence type="ECO:0000256" key="3">
    <source>
        <dbReference type="ARBA" id="ARBA00023163"/>
    </source>
</evidence>
<evidence type="ECO:0000313" key="6">
    <source>
        <dbReference type="Proteomes" id="UP001597120"/>
    </source>
</evidence>
<reference evidence="6" key="1">
    <citation type="journal article" date="2019" name="Int. J. Syst. Evol. Microbiol.">
        <title>The Global Catalogue of Microorganisms (GCM) 10K type strain sequencing project: providing services to taxonomists for standard genome sequencing and annotation.</title>
        <authorList>
            <consortium name="The Broad Institute Genomics Platform"/>
            <consortium name="The Broad Institute Genome Sequencing Center for Infectious Disease"/>
            <person name="Wu L."/>
            <person name="Ma J."/>
        </authorList>
    </citation>
    <scope>NUCLEOTIDE SEQUENCE [LARGE SCALE GENOMIC DNA]</scope>
    <source>
        <strain evidence="6">CCUG 57263</strain>
    </source>
</reference>
<dbReference type="PANTHER" id="PTHR43649:SF12">
    <property type="entry name" value="DIACETYLCHITOBIOSE BINDING PROTEIN DASA"/>
    <property type="match status" value="1"/>
</dbReference>
<evidence type="ECO:0000259" key="4">
    <source>
        <dbReference type="PROSITE" id="PS50949"/>
    </source>
</evidence>
<dbReference type="Pfam" id="PF01547">
    <property type="entry name" value="SBP_bac_1"/>
    <property type="match status" value="1"/>
</dbReference>
<comment type="caution">
    <text evidence="5">The sequence shown here is derived from an EMBL/GenBank/DDBJ whole genome shotgun (WGS) entry which is preliminary data.</text>
</comment>
<evidence type="ECO:0000256" key="2">
    <source>
        <dbReference type="ARBA" id="ARBA00023125"/>
    </source>
</evidence>
<dbReference type="PANTHER" id="PTHR43649">
    <property type="entry name" value="ARABINOSE-BINDING PROTEIN-RELATED"/>
    <property type="match status" value="1"/>
</dbReference>
<gene>
    <name evidence="5" type="ORF">ACFQ03_00460</name>
</gene>
<accession>A0ABW3D2I9</accession>
<dbReference type="Gene3D" id="3.40.190.10">
    <property type="entry name" value="Periplasmic binding protein-like II"/>
    <property type="match status" value="1"/>
</dbReference>
<protein>
    <submittedName>
        <fullName evidence="5">Extracellular solute-binding protein</fullName>
    </submittedName>
</protein>
<dbReference type="SMART" id="SM00345">
    <property type="entry name" value="HTH_GNTR"/>
    <property type="match status" value="1"/>
</dbReference>
<dbReference type="Gene3D" id="1.10.10.10">
    <property type="entry name" value="Winged helix-like DNA-binding domain superfamily/Winged helix DNA-binding domain"/>
    <property type="match status" value="1"/>
</dbReference>
<evidence type="ECO:0000256" key="1">
    <source>
        <dbReference type="ARBA" id="ARBA00023015"/>
    </source>
</evidence>
<proteinExistence type="predicted"/>
<dbReference type="SUPFAM" id="SSF53850">
    <property type="entry name" value="Periplasmic binding protein-like II"/>
    <property type="match status" value="1"/>
</dbReference>